<dbReference type="EMBL" id="JARQWQ010000040">
    <property type="protein sequence ID" value="KAK2559450.1"/>
    <property type="molecule type" value="Genomic_DNA"/>
</dbReference>
<dbReference type="Proteomes" id="UP001249851">
    <property type="component" value="Unassembled WGS sequence"/>
</dbReference>
<keyword evidence="2" id="KW-1185">Reference proteome</keyword>
<organism evidence="1 2">
    <name type="scientific">Acropora cervicornis</name>
    <name type="common">Staghorn coral</name>
    <dbReference type="NCBI Taxonomy" id="6130"/>
    <lineage>
        <taxon>Eukaryota</taxon>
        <taxon>Metazoa</taxon>
        <taxon>Cnidaria</taxon>
        <taxon>Anthozoa</taxon>
        <taxon>Hexacorallia</taxon>
        <taxon>Scleractinia</taxon>
        <taxon>Astrocoeniina</taxon>
        <taxon>Acroporidae</taxon>
        <taxon>Acropora</taxon>
    </lineage>
</organism>
<protein>
    <submittedName>
        <fullName evidence="1">Uncharacterized protein</fullName>
    </submittedName>
</protein>
<sequence length="66" mass="7460">MVSGPEFARLLGEFQVQYLVENDPDAEKSLKHHESGNLAQKTFRTQVLKLADAMKALGNPFQWDVD</sequence>
<evidence type="ECO:0000313" key="1">
    <source>
        <dbReference type="EMBL" id="KAK2559450.1"/>
    </source>
</evidence>
<comment type="caution">
    <text evidence="1">The sequence shown here is derived from an EMBL/GenBank/DDBJ whole genome shotgun (WGS) entry which is preliminary data.</text>
</comment>
<accession>A0AAD9QEJ5</accession>
<dbReference type="AlphaFoldDB" id="A0AAD9QEJ5"/>
<reference evidence="1" key="1">
    <citation type="journal article" date="2023" name="G3 (Bethesda)">
        <title>Whole genome assembly and annotation of the endangered Caribbean coral Acropora cervicornis.</title>
        <authorList>
            <person name="Selwyn J.D."/>
            <person name="Vollmer S.V."/>
        </authorList>
    </citation>
    <scope>NUCLEOTIDE SEQUENCE</scope>
    <source>
        <strain evidence="1">K2</strain>
    </source>
</reference>
<proteinExistence type="predicted"/>
<evidence type="ECO:0000313" key="2">
    <source>
        <dbReference type="Proteomes" id="UP001249851"/>
    </source>
</evidence>
<reference evidence="1" key="2">
    <citation type="journal article" date="2023" name="Science">
        <title>Genomic signatures of disease resistance in endangered staghorn corals.</title>
        <authorList>
            <person name="Vollmer S.V."/>
            <person name="Selwyn J.D."/>
            <person name="Despard B.A."/>
            <person name="Roesel C.L."/>
        </authorList>
    </citation>
    <scope>NUCLEOTIDE SEQUENCE</scope>
    <source>
        <strain evidence="1">K2</strain>
    </source>
</reference>
<gene>
    <name evidence="1" type="ORF">P5673_018085</name>
</gene>
<name>A0AAD9QEJ5_ACRCE</name>